<dbReference type="GO" id="GO:0008170">
    <property type="term" value="F:N-methyltransferase activity"/>
    <property type="evidence" value="ECO:0007669"/>
    <property type="project" value="InterPro"/>
</dbReference>
<proteinExistence type="predicted"/>
<name>A0A0F9U736_9ZZZZ</name>
<protein>
    <recommendedName>
        <fullName evidence="4">DNA methylase N-4/N-6 domain-containing protein</fullName>
    </recommendedName>
</protein>
<sequence length="299" mass="34303">MELRKERKRVNKHKLICTDWLDGIQVAGDDYYAVAFADPPDNIGVKYDGYDDNLPAKEYFSLLSKWVRKLVEVAGITWFSYNAKWAAEVGTIVNFLVHSTPGLEKRHMVQTYTFYQHNQHDLGNGHRPIWRLRWRDAPLYPNQIRVESERQKSGDKRADPRGKVPSDCFDFPRVTGNSRQRRSWSPTQLHEGLIERCVKLSTKEGDRVLDPFGGTGSILRVCRRINRVSTTFEISPAYSKLIANDNAMAAVDIISPSTFLRCRTCRAKMVKLHESYVSCVEGCNKVIPLQDQTSCYVLD</sequence>
<dbReference type="GO" id="GO:0032259">
    <property type="term" value="P:methylation"/>
    <property type="evidence" value="ECO:0007669"/>
    <property type="project" value="UniProtKB-KW"/>
</dbReference>
<evidence type="ECO:0000313" key="5">
    <source>
        <dbReference type="EMBL" id="KKN49453.1"/>
    </source>
</evidence>
<dbReference type="Pfam" id="PF01555">
    <property type="entry name" value="N6_N4_Mtase"/>
    <property type="match status" value="1"/>
</dbReference>
<dbReference type="Gene3D" id="3.40.50.150">
    <property type="entry name" value="Vaccinia Virus protein VP39"/>
    <property type="match status" value="1"/>
</dbReference>
<dbReference type="PRINTS" id="PR00506">
    <property type="entry name" value="D21N6MTFRASE"/>
</dbReference>
<dbReference type="InterPro" id="IPR002941">
    <property type="entry name" value="DNA_methylase_N4/N6"/>
</dbReference>
<keyword evidence="1" id="KW-0489">Methyltransferase</keyword>
<evidence type="ECO:0000256" key="3">
    <source>
        <dbReference type="ARBA" id="ARBA00022691"/>
    </source>
</evidence>
<comment type="caution">
    <text evidence="5">The sequence shown here is derived from an EMBL/GenBank/DDBJ whole genome shotgun (WGS) entry which is preliminary data.</text>
</comment>
<reference evidence="5" key="1">
    <citation type="journal article" date="2015" name="Nature">
        <title>Complex archaea that bridge the gap between prokaryotes and eukaryotes.</title>
        <authorList>
            <person name="Spang A."/>
            <person name="Saw J.H."/>
            <person name="Jorgensen S.L."/>
            <person name="Zaremba-Niedzwiedzka K."/>
            <person name="Martijn J."/>
            <person name="Lind A.E."/>
            <person name="van Eijk R."/>
            <person name="Schleper C."/>
            <person name="Guy L."/>
            <person name="Ettema T.J."/>
        </authorList>
    </citation>
    <scope>NUCLEOTIDE SEQUENCE</scope>
</reference>
<dbReference type="InterPro" id="IPR029063">
    <property type="entry name" value="SAM-dependent_MTases_sf"/>
</dbReference>
<dbReference type="EMBL" id="LAZR01001168">
    <property type="protein sequence ID" value="KKN49453.1"/>
    <property type="molecule type" value="Genomic_DNA"/>
</dbReference>
<organism evidence="5">
    <name type="scientific">marine sediment metagenome</name>
    <dbReference type="NCBI Taxonomy" id="412755"/>
    <lineage>
        <taxon>unclassified sequences</taxon>
        <taxon>metagenomes</taxon>
        <taxon>ecological metagenomes</taxon>
    </lineage>
</organism>
<dbReference type="GO" id="GO:0003677">
    <property type="term" value="F:DNA binding"/>
    <property type="evidence" value="ECO:0007669"/>
    <property type="project" value="InterPro"/>
</dbReference>
<dbReference type="AlphaFoldDB" id="A0A0F9U736"/>
<dbReference type="InterPro" id="IPR002295">
    <property type="entry name" value="N4/N6-MTase_EcoPI_Mod-like"/>
</dbReference>
<keyword evidence="3" id="KW-0949">S-adenosyl-L-methionine</keyword>
<accession>A0A0F9U736</accession>
<evidence type="ECO:0000259" key="4">
    <source>
        <dbReference type="Pfam" id="PF01555"/>
    </source>
</evidence>
<evidence type="ECO:0000256" key="2">
    <source>
        <dbReference type="ARBA" id="ARBA00022679"/>
    </source>
</evidence>
<dbReference type="SUPFAM" id="SSF53335">
    <property type="entry name" value="S-adenosyl-L-methionine-dependent methyltransferases"/>
    <property type="match status" value="1"/>
</dbReference>
<keyword evidence="2" id="KW-0808">Transferase</keyword>
<gene>
    <name evidence="5" type="ORF">LCGC14_0642900</name>
</gene>
<evidence type="ECO:0000256" key="1">
    <source>
        <dbReference type="ARBA" id="ARBA00022603"/>
    </source>
</evidence>
<feature type="domain" description="DNA methylase N-4/N-6" evidence="4">
    <location>
        <begin position="35"/>
        <end position="243"/>
    </location>
</feature>